<evidence type="ECO:0000256" key="2">
    <source>
        <dbReference type="ARBA" id="ARBA00004123"/>
    </source>
</evidence>
<dbReference type="GO" id="GO:0005634">
    <property type="term" value="C:nucleus"/>
    <property type="evidence" value="ECO:0007669"/>
    <property type="project" value="UniProtKB-SubCell"/>
</dbReference>
<evidence type="ECO:0000256" key="13">
    <source>
        <dbReference type="SAM" id="MobiDB-lite"/>
    </source>
</evidence>
<dbReference type="GO" id="GO:0004519">
    <property type="term" value="F:endonuclease activity"/>
    <property type="evidence" value="ECO:0007669"/>
    <property type="project" value="UniProtKB-KW"/>
</dbReference>
<comment type="cofactor">
    <cofactor evidence="1">
        <name>Mg(2+)</name>
        <dbReference type="ChEBI" id="CHEBI:18420"/>
    </cofactor>
</comment>
<keyword evidence="4" id="KW-0479">Metal-binding</keyword>
<dbReference type="EMBL" id="SHOA02000006">
    <property type="protein sequence ID" value="TDH66747.1"/>
    <property type="molecule type" value="Genomic_DNA"/>
</dbReference>
<keyword evidence="6" id="KW-0227">DNA damage</keyword>
<dbReference type="GO" id="GO:0048476">
    <property type="term" value="C:Holliday junction resolvase complex"/>
    <property type="evidence" value="ECO:0007669"/>
    <property type="project" value="InterPro"/>
</dbReference>
<dbReference type="InterPro" id="IPR033310">
    <property type="entry name" value="Mms4/EME1/EME2"/>
</dbReference>
<keyword evidence="3" id="KW-0540">Nuclease</keyword>
<evidence type="ECO:0000256" key="9">
    <source>
        <dbReference type="ARBA" id="ARBA00023172"/>
    </source>
</evidence>
<evidence type="ECO:0000313" key="14">
    <source>
        <dbReference type="EMBL" id="TDH66747.1"/>
    </source>
</evidence>
<dbReference type="GO" id="GO:0006281">
    <property type="term" value="P:DNA repair"/>
    <property type="evidence" value="ECO:0007669"/>
    <property type="project" value="UniProtKB-KW"/>
</dbReference>
<proteinExistence type="predicted"/>
<evidence type="ECO:0000256" key="3">
    <source>
        <dbReference type="ARBA" id="ARBA00022722"/>
    </source>
</evidence>
<comment type="subcellular location">
    <subcellularLocation>
        <location evidence="2">Nucleus</location>
    </subcellularLocation>
</comment>
<protein>
    <recommendedName>
        <fullName evidence="16">ERCC4 domain-containing protein</fullName>
    </recommendedName>
</protein>
<feature type="region of interest" description="Disordered" evidence="13">
    <location>
        <begin position="1"/>
        <end position="24"/>
    </location>
</feature>
<feature type="compositionally biased region" description="Basic residues" evidence="13">
    <location>
        <begin position="1"/>
        <end position="12"/>
    </location>
</feature>
<evidence type="ECO:0000256" key="6">
    <source>
        <dbReference type="ARBA" id="ARBA00022763"/>
    </source>
</evidence>
<keyword evidence="5" id="KW-0255">Endonuclease</keyword>
<evidence type="ECO:0000313" key="15">
    <source>
        <dbReference type="Proteomes" id="UP000294530"/>
    </source>
</evidence>
<gene>
    <name evidence="14" type="ORF">CCR75_002456</name>
</gene>
<dbReference type="GO" id="GO:0016787">
    <property type="term" value="F:hydrolase activity"/>
    <property type="evidence" value="ECO:0007669"/>
    <property type="project" value="UniProtKB-KW"/>
</dbReference>
<evidence type="ECO:0000256" key="11">
    <source>
        <dbReference type="ARBA" id="ARBA00023242"/>
    </source>
</evidence>
<dbReference type="GO" id="GO:0051321">
    <property type="term" value="P:meiotic cell cycle"/>
    <property type="evidence" value="ECO:0007669"/>
    <property type="project" value="UniProtKB-KW"/>
</dbReference>
<evidence type="ECO:0008006" key="16">
    <source>
        <dbReference type="Google" id="ProtNLM"/>
    </source>
</evidence>
<comment type="caution">
    <text evidence="14">The sequence shown here is derived from an EMBL/GenBank/DDBJ whole genome shotgun (WGS) entry which is preliminary data.</text>
</comment>
<keyword evidence="11" id="KW-0539">Nucleus</keyword>
<organism evidence="14 15">
    <name type="scientific">Bremia lactucae</name>
    <name type="common">Lettuce downy mildew</name>
    <dbReference type="NCBI Taxonomy" id="4779"/>
    <lineage>
        <taxon>Eukaryota</taxon>
        <taxon>Sar</taxon>
        <taxon>Stramenopiles</taxon>
        <taxon>Oomycota</taxon>
        <taxon>Peronosporomycetes</taxon>
        <taxon>Peronosporales</taxon>
        <taxon>Peronosporaceae</taxon>
        <taxon>Bremia</taxon>
    </lineage>
</organism>
<dbReference type="OrthoDB" id="343092at2759"/>
<feature type="region of interest" description="Disordered" evidence="13">
    <location>
        <begin position="59"/>
        <end position="90"/>
    </location>
</feature>
<dbReference type="GO" id="GO:0046872">
    <property type="term" value="F:metal ion binding"/>
    <property type="evidence" value="ECO:0007669"/>
    <property type="project" value="UniProtKB-KW"/>
</dbReference>
<dbReference type="GeneID" id="94346224"/>
<keyword evidence="9" id="KW-0233">DNA recombination</keyword>
<keyword evidence="7" id="KW-0378">Hydrolase</keyword>
<keyword evidence="12" id="KW-0469">Meiosis</keyword>
<name>A0A976FH55_BRELC</name>
<dbReference type="InterPro" id="IPR042530">
    <property type="entry name" value="EME1/EME2_C"/>
</dbReference>
<evidence type="ECO:0000256" key="10">
    <source>
        <dbReference type="ARBA" id="ARBA00023204"/>
    </source>
</evidence>
<keyword evidence="8" id="KW-0460">Magnesium</keyword>
<evidence type="ECO:0000256" key="8">
    <source>
        <dbReference type="ARBA" id="ARBA00022842"/>
    </source>
</evidence>
<evidence type="ECO:0000256" key="12">
    <source>
        <dbReference type="ARBA" id="ARBA00023254"/>
    </source>
</evidence>
<keyword evidence="10" id="KW-0234">DNA repair</keyword>
<dbReference type="AlphaFoldDB" id="A0A976FH55"/>
<accession>A0A976FH55</accession>
<dbReference type="Gene3D" id="1.10.150.670">
    <property type="entry name" value="Crossover junction endonuclease EME1, DNA-binding domain"/>
    <property type="match status" value="1"/>
</dbReference>
<dbReference type="Proteomes" id="UP000294530">
    <property type="component" value="Unassembled WGS sequence"/>
</dbReference>
<dbReference type="PANTHER" id="PTHR21077:SF5">
    <property type="entry name" value="CROSSOVER JUNCTION ENDONUCLEASE MMS4"/>
    <property type="match status" value="1"/>
</dbReference>
<dbReference type="PANTHER" id="PTHR21077">
    <property type="entry name" value="EME1 PROTEIN"/>
    <property type="match status" value="1"/>
</dbReference>
<dbReference type="GO" id="GO:0006310">
    <property type="term" value="P:DNA recombination"/>
    <property type="evidence" value="ECO:0007669"/>
    <property type="project" value="UniProtKB-KW"/>
</dbReference>
<reference evidence="14 15" key="1">
    <citation type="journal article" date="2021" name="Genome Biol.">
        <title>AFLAP: assembly-free linkage analysis pipeline using k-mers from genome sequencing data.</title>
        <authorList>
            <person name="Fletcher K."/>
            <person name="Zhang L."/>
            <person name="Gil J."/>
            <person name="Han R."/>
            <person name="Cavanaugh K."/>
            <person name="Michelmore R."/>
        </authorList>
    </citation>
    <scope>NUCLEOTIDE SEQUENCE [LARGE SCALE GENOMIC DNA]</scope>
    <source>
        <strain evidence="14 15">SF5</strain>
    </source>
</reference>
<keyword evidence="15" id="KW-1185">Reference proteome</keyword>
<dbReference type="KEGG" id="blac:94346224"/>
<evidence type="ECO:0000256" key="7">
    <source>
        <dbReference type="ARBA" id="ARBA00022801"/>
    </source>
</evidence>
<evidence type="ECO:0000256" key="5">
    <source>
        <dbReference type="ARBA" id="ARBA00022759"/>
    </source>
</evidence>
<sequence length="509" mass="57154">MTSTPARKRSRTRPRDSLDNEDEDRVLDAMLMELGIPRQRPIHPSPRRSPFEIIELLTPSPPAKNTKEPRNDGAAVVDLTTPPSVPRLPPSTSNDYIQSAQKAPLVAVEPDFATVTSSPQSSFNTRASKVTLAIVTSPEEPEVLSPEMTRRHIFLDTNLETKLSSARRLSGRLRALHAETILSKKKAQQSIETKHSGIHESVDQPSTVFKRKRPNATTTAVFQMEKSLDLSEVGSRIRDALTQHLFHGKSVASIVSHAFDCSVPGALRWERKDDSNMHFSCAIYYKADTFLNVLQQSYTNVLGIVQSLQALVPTTVSIETTHRSFLIIEGMDQALVTLQKHKQKQTNASSSFILSFADLHEIAFQLFLDTNVHTKFTCDVDASAKYVALLTREFVVAASRATANEERLESVFRYTSFRVTPRGERASASANAWLRMLQVIPGVSEDKAQCLLNYFPTFRSLMQEYRNPSLSRAQKEDLVADKLHDSRIQRALSKRIYTIFCEENLDTKI</sequence>
<dbReference type="RefSeq" id="XP_067816246.1">
    <property type="nucleotide sequence ID" value="XM_067960553.1"/>
</dbReference>
<evidence type="ECO:0000256" key="1">
    <source>
        <dbReference type="ARBA" id="ARBA00001946"/>
    </source>
</evidence>
<evidence type="ECO:0000256" key="4">
    <source>
        <dbReference type="ARBA" id="ARBA00022723"/>
    </source>
</evidence>